<dbReference type="InterPro" id="IPR007311">
    <property type="entry name" value="ST7"/>
</dbReference>
<evidence type="ECO:0000256" key="7">
    <source>
        <dbReference type="SAM" id="Phobius"/>
    </source>
</evidence>
<evidence type="ECO:0000256" key="4">
    <source>
        <dbReference type="ARBA" id="ARBA00022989"/>
    </source>
</evidence>
<evidence type="ECO:0008006" key="10">
    <source>
        <dbReference type="Google" id="ProtNLM"/>
    </source>
</evidence>
<accession>A0A8D0MCL2</accession>
<sequence>MAEAGTGFLEQLKSCIVWSWTYLWTVWFFIVLFLVYILRVPLKINDNLSTGTIRVRDDVSGYQRECQKDKRRERKSGMCDGFKWSVSPRLFPFSSPP</sequence>
<feature type="region of interest" description="Disordered" evidence="6">
    <location>
        <begin position="68"/>
        <end position="97"/>
    </location>
</feature>
<proteinExistence type="inferred from homology"/>
<name>A0A8D0MCL2_PIG</name>
<keyword evidence="3 7" id="KW-0812">Transmembrane</keyword>
<evidence type="ECO:0000313" key="9">
    <source>
        <dbReference type="Proteomes" id="UP000694726"/>
    </source>
</evidence>
<feature type="transmembrane region" description="Helical" evidence="7">
    <location>
        <begin position="20"/>
        <end position="38"/>
    </location>
</feature>
<evidence type="ECO:0000256" key="1">
    <source>
        <dbReference type="ARBA" id="ARBA00004141"/>
    </source>
</evidence>
<evidence type="ECO:0000256" key="6">
    <source>
        <dbReference type="SAM" id="MobiDB-lite"/>
    </source>
</evidence>
<dbReference type="Pfam" id="PF04184">
    <property type="entry name" value="ST7"/>
    <property type="match status" value="1"/>
</dbReference>
<dbReference type="Ensembl" id="ENSSSCT00015002191.1">
    <property type="protein sequence ID" value="ENSSSCP00015000671.1"/>
    <property type="gene ID" value="ENSSSCG00015001828.1"/>
</dbReference>
<dbReference type="AlphaFoldDB" id="A0A8D0MCL2"/>
<evidence type="ECO:0000256" key="2">
    <source>
        <dbReference type="ARBA" id="ARBA00009751"/>
    </source>
</evidence>
<comment type="similarity">
    <text evidence="2">Belongs to the ST7 family.</text>
</comment>
<evidence type="ECO:0000256" key="3">
    <source>
        <dbReference type="ARBA" id="ARBA00022692"/>
    </source>
</evidence>
<protein>
    <recommendedName>
        <fullName evidence="10">Suppressor of tumorigenicity 7 protein</fullName>
    </recommendedName>
</protein>
<reference evidence="8" key="1">
    <citation type="submission" date="2025-08" db="UniProtKB">
        <authorList>
            <consortium name="Ensembl"/>
        </authorList>
    </citation>
    <scope>IDENTIFICATION</scope>
</reference>
<evidence type="ECO:0000256" key="5">
    <source>
        <dbReference type="ARBA" id="ARBA00023136"/>
    </source>
</evidence>
<evidence type="ECO:0000313" key="8">
    <source>
        <dbReference type="Ensembl" id="ENSSSCP00015000671.1"/>
    </source>
</evidence>
<keyword evidence="4 7" id="KW-1133">Transmembrane helix</keyword>
<comment type="subcellular location">
    <subcellularLocation>
        <location evidence="1">Membrane</location>
        <topology evidence="1">Multi-pass membrane protein</topology>
    </subcellularLocation>
</comment>
<dbReference type="GO" id="GO:0016020">
    <property type="term" value="C:membrane"/>
    <property type="evidence" value="ECO:0007669"/>
    <property type="project" value="UniProtKB-SubCell"/>
</dbReference>
<dbReference type="Proteomes" id="UP000694726">
    <property type="component" value="Unplaced"/>
</dbReference>
<organism evidence="8 9">
    <name type="scientific">Sus scrofa</name>
    <name type="common">Pig</name>
    <dbReference type="NCBI Taxonomy" id="9823"/>
    <lineage>
        <taxon>Eukaryota</taxon>
        <taxon>Metazoa</taxon>
        <taxon>Chordata</taxon>
        <taxon>Craniata</taxon>
        <taxon>Vertebrata</taxon>
        <taxon>Euteleostomi</taxon>
        <taxon>Mammalia</taxon>
        <taxon>Eutheria</taxon>
        <taxon>Laurasiatheria</taxon>
        <taxon>Artiodactyla</taxon>
        <taxon>Suina</taxon>
        <taxon>Suidae</taxon>
        <taxon>Sus</taxon>
    </lineage>
</organism>
<keyword evidence="5 7" id="KW-0472">Membrane</keyword>